<dbReference type="EMBL" id="CP025198">
    <property type="protein sequence ID" value="AXE40250.1"/>
    <property type="molecule type" value="Genomic_DNA"/>
</dbReference>
<dbReference type="Gene3D" id="1.10.260.40">
    <property type="entry name" value="lambda repressor-like DNA-binding domains"/>
    <property type="match status" value="1"/>
</dbReference>
<organism evidence="6 7">
    <name type="scientific">Acidipropionibacterium virtanenii</name>
    <dbReference type="NCBI Taxonomy" id="2057246"/>
    <lineage>
        <taxon>Bacteria</taxon>
        <taxon>Bacillati</taxon>
        <taxon>Actinomycetota</taxon>
        <taxon>Actinomycetes</taxon>
        <taxon>Propionibacteriales</taxon>
        <taxon>Propionibacteriaceae</taxon>
        <taxon>Acidipropionibacterium</taxon>
    </lineage>
</organism>
<evidence type="ECO:0000256" key="2">
    <source>
        <dbReference type="ARBA" id="ARBA00023125"/>
    </source>
</evidence>
<dbReference type="OrthoDB" id="37081at2"/>
<sequence>MGKNPTQSDVARVAGVSRGLVSLALSGSPMVAEESRRRIIAAAQELGYTRDMGAATLAAGRSQVLGVVLPDLRNPFFEGVVDAVQAHAATLRLLPLVATSSDDREREALILTRFRELRVAGVIMVSPVQPLTDLEVAATAQLTVLIGADVASESLDTVHVDEDAAARLVADHLVERGWRSVVSLSEHVGDGEVWIERRQEALATAAGAAGLPFAGVEGRPGHGASAALREYLPRLGERAAVVAHNDLVAIDALAVARDAGLRPGRDVAVIGFDDTYMAQRPEFDVTSVSQDTGELARQAMEALLERDGRTGRHESVVQPSLTVRSSS</sequence>
<reference evidence="6 7" key="1">
    <citation type="submission" date="2017-12" db="EMBL/GenBank/DDBJ databases">
        <title>The whole genome sequence of the Acidipropionibacterium virtanenii sp. nov. type strain JS278.</title>
        <authorList>
            <person name="Laine P."/>
            <person name="Deptula P."/>
            <person name="Varmanen P."/>
            <person name="Auvinen P."/>
        </authorList>
    </citation>
    <scope>NUCLEOTIDE SEQUENCE [LARGE SCALE GENOMIC DNA]</scope>
    <source>
        <strain evidence="6 7">JS278</strain>
    </source>
</reference>
<evidence type="ECO:0000313" key="7">
    <source>
        <dbReference type="Proteomes" id="UP000251995"/>
    </source>
</evidence>
<evidence type="ECO:0000313" key="6">
    <source>
        <dbReference type="EMBL" id="AXE40250.1"/>
    </source>
</evidence>
<dbReference type="CDD" id="cd06267">
    <property type="entry name" value="PBP1_LacI_sugar_binding-like"/>
    <property type="match status" value="1"/>
</dbReference>
<dbReference type="InterPro" id="IPR010982">
    <property type="entry name" value="Lambda_DNA-bd_dom_sf"/>
</dbReference>
<accession>A0A344UYA2</accession>
<evidence type="ECO:0000256" key="4">
    <source>
        <dbReference type="SAM" id="MobiDB-lite"/>
    </source>
</evidence>
<keyword evidence="7" id="KW-1185">Reference proteome</keyword>
<dbReference type="PANTHER" id="PTHR30146">
    <property type="entry name" value="LACI-RELATED TRANSCRIPTIONAL REPRESSOR"/>
    <property type="match status" value="1"/>
</dbReference>
<name>A0A344UYA2_9ACTN</name>
<dbReference type="KEGG" id="acij:JS278_03116"/>
<dbReference type="PANTHER" id="PTHR30146:SF109">
    <property type="entry name" value="HTH-TYPE TRANSCRIPTIONAL REGULATOR GALS"/>
    <property type="match status" value="1"/>
</dbReference>
<feature type="domain" description="HTH lacI-type" evidence="5">
    <location>
        <begin position="5"/>
        <end position="59"/>
    </location>
</feature>
<evidence type="ECO:0000259" key="5">
    <source>
        <dbReference type="PROSITE" id="PS50932"/>
    </source>
</evidence>
<keyword evidence="3" id="KW-0804">Transcription</keyword>
<evidence type="ECO:0000256" key="1">
    <source>
        <dbReference type="ARBA" id="ARBA00023015"/>
    </source>
</evidence>
<keyword evidence="1" id="KW-0805">Transcription regulation</keyword>
<dbReference type="GO" id="GO:0000976">
    <property type="term" value="F:transcription cis-regulatory region binding"/>
    <property type="evidence" value="ECO:0007669"/>
    <property type="project" value="TreeGrafter"/>
</dbReference>
<dbReference type="Proteomes" id="UP000251995">
    <property type="component" value="Chromosome"/>
</dbReference>
<dbReference type="Pfam" id="PF13377">
    <property type="entry name" value="Peripla_BP_3"/>
    <property type="match status" value="1"/>
</dbReference>
<dbReference type="RefSeq" id="WP_114045988.1">
    <property type="nucleotide sequence ID" value="NZ_CP025198.1"/>
</dbReference>
<gene>
    <name evidence="6" type="primary">degA_4</name>
    <name evidence="6" type="ORF">JS278_03116</name>
</gene>
<dbReference type="CDD" id="cd01392">
    <property type="entry name" value="HTH_LacI"/>
    <property type="match status" value="1"/>
</dbReference>
<dbReference type="Pfam" id="PF00356">
    <property type="entry name" value="LacI"/>
    <property type="match status" value="1"/>
</dbReference>
<keyword evidence="2" id="KW-0238">DNA-binding</keyword>
<protein>
    <submittedName>
        <fullName evidence="6">HTH-type transcriptional regulator DegA</fullName>
    </submittedName>
</protein>
<dbReference type="InterPro" id="IPR028082">
    <property type="entry name" value="Peripla_BP_I"/>
</dbReference>
<dbReference type="GO" id="GO:0003700">
    <property type="term" value="F:DNA-binding transcription factor activity"/>
    <property type="evidence" value="ECO:0007669"/>
    <property type="project" value="TreeGrafter"/>
</dbReference>
<evidence type="ECO:0000256" key="3">
    <source>
        <dbReference type="ARBA" id="ARBA00023163"/>
    </source>
</evidence>
<feature type="compositionally biased region" description="Polar residues" evidence="4">
    <location>
        <begin position="317"/>
        <end position="327"/>
    </location>
</feature>
<dbReference type="PROSITE" id="PS50932">
    <property type="entry name" value="HTH_LACI_2"/>
    <property type="match status" value="1"/>
</dbReference>
<dbReference type="InterPro" id="IPR046335">
    <property type="entry name" value="LacI/GalR-like_sensor"/>
</dbReference>
<dbReference type="Gene3D" id="3.40.50.2300">
    <property type="match status" value="2"/>
</dbReference>
<dbReference type="SMART" id="SM00354">
    <property type="entry name" value="HTH_LACI"/>
    <property type="match status" value="1"/>
</dbReference>
<dbReference type="InterPro" id="IPR000843">
    <property type="entry name" value="HTH_LacI"/>
</dbReference>
<dbReference type="SUPFAM" id="SSF47413">
    <property type="entry name" value="lambda repressor-like DNA-binding domains"/>
    <property type="match status" value="1"/>
</dbReference>
<proteinExistence type="predicted"/>
<dbReference type="SUPFAM" id="SSF53822">
    <property type="entry name" value="Periplasmic binding protein-like I"/>
    <property type="match status" value="1"/>
</dbReference>
<feature type="region of interest" description="Disordered" evidence="4">
    <location>
        <begin position="307"/>
        <end position="327"/>
    </location>
</feature>
<dbReference type="AlphaFoldDB" id="A0A344UYA2"/>